<evidence type="ECO:0000313" key="3">
    <source>
        <dbReference type="Proteomes" id="UP000294576"/>
    </source>
</evidence>
<sequence>MKAKSPNAIDVYVGGRVRLRRKVLGLSQGSLAEALGITFQQIQKYEKGANRIGASRLQRIAEILCVPVGFFFENDAAASANVDARRETNEVAQFITSKEGLALSKAFLAIEDANVRQKLLALTRSLGSANVVENDGDGSNQVETT</sequence>
<organism evidence="2 3">
    <name type="scientific">Rhizobium sullae</name>
    <name type="common">Rhizobium hedysari</name>
    <dbReference type="NCBI Taxonomy" id="50338"/>
    <lineage>
        <taxon>Bacteria</taxon>
        <taxon>Pseudomonadati</taxon>
        <taxon>Pseudomonadota</taxon>
        <taxon>Alphaproteobacteria</taxon>
        <taxon>Hyphomicrobiales</taxon>
        <taxon>Rhizobiaceae</taxon>
        <taxon>Rhizobium/Agrobacterium group</taxon>
        <taxon>Rhizobium</taxon>
    </lineage>
</organism>
<dbReference type="RefSeq" id="WP_132558255.1">
    <property type="nucleotide sequence ID" value="NZ_SMBH01000001.1"/>
</dbReference>
<dbReference type="SUPFAM" id="SSF47413">
    <property type="entry name" value="lambda repressor-like DNA-binding domains"/>
    <property type="match status" value="1"/>
</dbReference>
<dbReference type="InterPro" id="IPR010982">
    <property type="entry name" value="Lambda_DNA-bd_dom_sf"/>
</dbReference>
<reference evidence="2 3" key="1">
    <citation type="submission" date="2019-03" db="EMBL/GenBank/DDBJ databases">
        <title>Genomic Encyclopedia of Type Strains, Phase IV (KMG-V): Genome sequencing to study the core and pangenomes of soil and plant-associated prokaryotes.</title>
        <authorList>
            <person name="Whitman W."/>
        </authorList>
    </citation>
    <scope>NUCLEOTIDE SEQUENCE [LARGE SCALE GENOMIC DNA]</scope>
    <source>
        <strain evidence="2 3">Hc14</strain>
    </source>
</reference>
<dbReference type="Gene3D" id="1.10.260.40">
    <property type="entry name" value="lambda repressor-like DNA-binding domains"/>
    <property type="match status" value="1"/>
</dbReference>
<dbReference type="CDD" id="cd00093">
    <property type="entry name" value="HTH_XRE"/>
    <property type="match status" value="1"/>
</dbReference>
<dbReference type="AlphaFoldDB" id="A0A4R3QJW4"/>
<dbReference type="SMART" id="SM00530">
    <property type="entry name" value="HTH_XRE"/>
    <property type="match status" value="1"/>
</dbReference>
<comment type="caution">
    <text evidence="2">The sequence shown here is derived from an EMBL/GenBank/DDBJ whole genome shotgun (WGS) entry which is preliminary data.</text>
</comment>
<gene>
    <name evidence="2" type="ORF">EV132_101206</name>
</gene>
<dbReference type="PROSITE" id="PS50943">
    <property type="entry name" value="HTH_CROC1"/>
    <property type="match status" value="1"/>
</dbReference>
<name>A0A4R3QJW4_RHISU</name>
<evidence type="ECO:0000313" key="2">
    <source>
        <dbReference type="EMBL" id="TCU20142.1"/>
    </source>
</evidence>
<dbReference type="Pfam" id="PF01381">
    <property type="entry name" value="HTH_3"/>
    <property type="match status" value="1"/>
</dbReference>
<accession>A0A4R3QJW4</accession>
<protein>
    <submittedName>
        <fullName evidence="2">Transcriptional regulator with XRE-family HTH domain</fullName>
    </submittedName>
</protein>
<dbReference type="InterPro" id="IPR001387">
    <property type="entry name" value="Cro/C1-type_HTH"/>
</dbReference>
<proteinExistence type="predicted"/>
<dbReference type="EMBL" id="SMBH01000001">
    <property type="protein sequence ID" value="TCU20142.1"/>
    <property type="molecule type" value="Genomic_DNA"/>
</dbReference>
<evidence type="ECO:0000259" key="1">
    <source>
        <dbReference type="PROSITE" id="PS50943"/>
    </source>
</evidence>
<dbReference type="Proteomes" id="UP000294576">
    <property type="component" value="Unassembled WGS sequence"/>
</dbReference>
<feature type="domain" description="HTH cro/C1-type" evidence="1">
    <location>
        <begin position="17"/>
        <end position="71"/>
    </location>
</feature>
<dbReference type="GO" id="GO:0003677">
    <property type="term" value="F:DNA binding"/>
    <property type="evidence" value="ECO:0007669"/>
    <property type="project" value="InterPro"/>
</dbReference>